<dbReference type="PANTHER" id="PTHR11261:SF3">
    <property type="entry name" value="RETINOL-BINDING PROTEIN 3"/>
    <property type="match status" value="1"/>
</dbReference>
<dbReference type="InterPro" id="IPR005151">
    <property type="entry name" value="Tail-specific_protease"/>
</dbReference>
<reference evidence="2" key="1">
    <citation type="submission" date="2022-10" db="EMBL/GenBank/DDBJ databases">
        <authorList>
            <person name="Yu W.X."/>
        </authorList>
    </citation>
    <scope>NUCLEOTIDE SEQUENCE</scope>
    <source>
        <strain evidence="2">AAT</strain>
    </source>
</reference>
<evidence type="ECO:0000313" key="3">
    <source>
        <dbReference type="Proteomes" id="UP001209229"/>
    </source>
</evidence>
<proteinExistence type="predicted"/>
<sequence>MIKLKDIIVVLLFMVITYSCTDNLFNEEEGYLNTFQSFWDILNERYVFFKEKSVDWDAVYENYYTKFEKVTSDQEAKKLYQEIIDLFHDRHVRISINNDYGISYESELEVPEISFGMVYGFYYLTNLKEYDSLHLGQLPNKIAYLRVLNNFKGISGSSLPLSDYNYENGFVLDLRDCIGGYTTGLELLDIFIDATRIAYYEQYRNGINRQDFTRKFSVVLNGKGIISNSIPKVVLINDNTYSMGNFMASVLKDLTNSTFVGQKTGGGGGTINSVYLPNGWGLTYTFTKIYNLEGQTIEDGINPDVEVIRNNDFWENEHRETGIDPQLEKALEVLQRND</sequence>
<evidence type="ECO:0000259" key="1">
    <source>
        <dbReference type="SMART" id="SM00245"/>
    </source>
</evidence>
<dbReference type="GO" id="GO:0006508">
    <property type="term" value="P:proteolysis"/>
    <property type="evidence" value="ECO:0007669"/>
    <property type="project" value="InterPro"/>
</dbReference>
<comment type="caution">
    <text evidence="2">The sequence shown here is derived from an EMBL/GenBank/DDBJ whole genome shotgun (WGS) entry which is preliminary data.</text>
</comment>
<gene>
    <name evidence="2" type="ORF">OM075_08555</name>
</gene>
<dbReference type="SMART" id="SM00245">
    <property type="entry name" value="TSPc"/>
    <property type="match status" value="1"/>
</dbReference>
<dbReference type="CDD" id="cd06567">
    <property type="entry name" value="Peptidase_S41"/>
    <property type="match status" value="1"/>
</dbReference>
<keyword evidence="3" id="KW-1185">Reference proteome</keyword>
<dbReference type="Gene3D" id="3.90.226.10">
    <property type="entry name" value="2-enoyl-CoA Hydratase, Chain A, domain 1"/>
    <property type="match status" value="1"/>
</dbReference>
<dbReference type="Pfam" id="PF14684">
    <property type="entry name" value="Tricorn_C1"/>
    <property type="match status" value="1"/>
</dbReference>
<dbReference type="SUPFAM" id="SSF52096">
    <property type="entry name" value="ClpP/crotonase"/>
    <property type="match status" value="1"/>
</dbReference>
<organism evidence="2 3">
    <name type="scientific">Plebeiibacterium sediminum</name>
    <dbReference type="NCBI Taxonomy" id="2992112"/>
    <lineage>
        <taxon>Bacteria</taxon>
        <taxon>Pseudomonadati</taxon>
        <taxon>Bacteroidota</taxon>
        <taxon>Bacteroidia</taxon>
        <taxon>Marinilabiliales</taxon>
        <taxon>Marinilabiliaceae</taxon>
        <taxon>Plebeiibacterium</taxon>
    </lineage>
</organism>
<accession>A0AAE3M483</accession>
<feature type="domain" description="Tail specific protease" evidence="1">
    <location>
        <begin position="110"/>
        <end position="308"/>
    </location>
</feature>
<dbReference type="PANTHER" id="PTHR11261">
    <property type="entry name" value="INTERPHOTORECEPTOR RETINOID-BINDING PROTEIN"/>
    <property type="match status" value="1"/>
</dbReference>
<dbReference type="AlphaFoldDB" id="A0AAE3M483"/>
<dbReference type="Gene3D" id="3.30.750.44">
    <property type="match status" value="1"/>
</dbReference>
<protein>
    <submittedName>
        <fullName evidence="2">S41 family peptidase</fullName>
    </submittedName>
</protein>
<dbReference type="PROSITE" id="PS51257">
    <property type="entry name" value="PROKAR_LIPOPROTEIN"/>
    <property type="match status" value="1"/>
</dbReference>
<dbReference type="Proteomes" id="UP001209229">
    <property type="component" value="Unassembled WGS sequence"/>
</dbReference>
<dbReference type="Pfam" id="PF03572">
    <property type="entry name" value="Peptidase_S41"/>
    <property type="match status" value="1"/>
</dbReference>
<dbReference type="InterPro" id="IPR028204">
    <property type="entry name" value="Tricorn_C1"/>
</dbReference>
<dbReference type="RefSeq" id="WP_301190080.1">
    <property type="nucleotide sequence ID" value="NZ_JAPDPJ010000015.1"/>
</dbReference>
<evidence type="ECO:0000313" key="2">
    <source>
        <dbReference type="EMBL" id="MCW3786515.1"/>
    </source>
</evidence>
<dbReference type="EMBL" id="JAPDPJ010000015">
    <property type="protein sequence ID" value="MCW3786515.1"/>
    <property type="molecule type" value="Genomic_DNA"/>
</dbReference>
<dbReference type="GO" id="GO:0008236">
    <property type="term" value="F:serine-type peptidase activity"/>
    <property type="evidence" value="ECO:0007669"/>
    <property type="project" value="InterPro"/>
</dbReference>
<dbReference type="InterPro" id="IPR029045">
    <property type="entry name" value="ClpP/crotonase-like_dom_sf"/>
</dbReference>
<name>A0AAE3M483_9BACT</name>